<dbReference type="EMBL" id="FQZV01000040">
    <property type="protein sequence ID" value="SHJ76544.1"/>
    <property type="molecule type" value="Genomic_DNA"/>
</dbReference>
<protein>
    <submittedName>
        <fullName evidence="3">Copper amine oxidase N-terminal domain-containing protein</fullName>
    </submittedName>
</protein>
<feature type="domain" description="Copper amine oxidase-like N-terminal" evidence="2">
    <location>
        <begin position="106"/>
        <end position="207"/>
    </location>
</feature>
<gene>
    <name evidence="3" type="ORF">SAMN02745975_02820</name>
</gene>
<dbReference type="Gene3D" id="3.30.457.10">
    <property type="entry name" value="Copper amine oxidase-like, N-terminal domain"/>
    <property type="match status" value="1"/>
</dbReference>
<dbReference type="AlphaFoldDB" id="A0A1M6LZB3"/>
<reference evidence="4" key="1">
    <citation type="submission" date="2016-11" db="EMBL/GenBank/DDBJ databases">
        <authorList>
            <person name="Varghese N."/>
            <person name="Submissions S."/>
        </authorList>
    </citation>
    <scope>NUCLEOTIDE SEQUENCE [LARGE SCALE GENOMIC DNA]</scope>
    <source>
        <strain evidence="4">DSM 17957</strain>
    </source>
</reference>
<dbReference type="Proteomes" id="UP000184536">
    <property type="component" value="Unassembled WGS sequence"/>
</dbReference>
<dbReference type="InterPro" id="IPR012854">
    <property type="entry name" value="Cu_amine_oxidase-like_N"/>
</dbReference>
<keyword evidence="4" id="KW-1185">Reference proteome</keyword>
<evidence type="ECO:0000259" key="2">
    <source>
        <dbReference type="Pfam" id="PF07833"/>
    </source>
</evidence>
<feature type="signal peptide" evidence="1">
    <location>
        <begin position="1"/>
        <end position="25"/>
    </location>
</feature>
<dbReference type="RefSeq" id="WP_110941884.1">
    <property type="nucleotide sequence ID" value="NZ_FQZV01000040.1"/>
</dbReference>
<dbReference type="STRING" id="1121919.SAMN02745975_02820"/>
<evidence type="ECO:0000313" key="4">
    <source>
        <dbReference type="Proteomes" id="UP000184536"/>
    </source>
</evidence>
<evidence type="ECO:0000313" key="3">
    <source>
        <dbReference type="EMBL" id="SHJ76544.1"/>
    </source>
</evidence>
<dbReference type="InterPro" id="IPR036582">
    <property type="entry name" value="Mao_N_sf"/>
</dbReference>
<dbReference type="SUPFAM" id="SSF55383">
    <property type="entry name" value="Copper amine oxidase, domain N"/>
    <property type="match status" value="1"/>
</dbReference>
<keyword evidence="1" id="KW-0732">Signal</keyword>
<sequence length="264" mass="29763">MKKLHRMAASFIVAMMLASPMRGFAKTLDQEPKPEEPKKLEEYREQSFENKLERKAARLAAREAMRLNYTEEEYLRLKELGEAIQKKHPKVKIIPAENIISRRGLLKFDTPPVIKEGRTLIPVRALSEGFGATVSWESATKTVIIEKDGSRILIQLEKPIAMVNNDQVELDVPAEIMNSRTLVPLRFILESLGLKVDYDQETGIIEIEEIVEASNEPIEAAEISEDVVVVLAEPSSVQDIVVITVTPKSEEQQDPVVVIHSNQK</sequence>
<dbReference type="OrthoDB" id="2379109at2"/>
<feature type="chain" id="PRO_5009919372" evidence="1">
    <location>
        <begin position="26"/>
        <end position="264"/>
    </location>
</feature>
<accession>A0A1M6LZB3</accession>
<organism evidence="3 4">
    <name type="scientific">Geosporobacter subterraneus DSM 17957</name>
    <dbReference type="NCBI Taxonomy" id="1121919"/>
    <lineage>
        <taxon>Bacteria</taxon>
        <taxon>Bacillati</taxon>
        <taxon>Bacillota</taxon>
        <taxon>Clostridia</taxon>
        <taxon>Peptostreptococcales</taxon>
        <taxon>Thermotaleaceae</taxon>
        <taxon>Geosporobacter</taxon>
    </lineage>
</organism>
<evidence type="ECO:0000256" key="1">
    <source>
        <dbReference type="SAM" id="SignalP"/>
    </source>
</evidence>
<dbReference type="Pfam" id="PF07833">
    <property type="entry name" value="Cu_amine_oxidN1"/>
    <property type="match status" value="1"/>
</dbReference>
<proteinExistence type="predicted"/>
<name>A0A1M6LZB3_9FIRM</name>